<evidence type="ECO:0000313" key="1">
    <source>
        <dbReference type="EMBL" id="CAJ1384697.1"/>
    </source>
</evidence>
<comment type="caution">
    <text evidence="1">The sequence shown here is derived from an EMBL/GenBank/DDBJ whole genome shotgun (WGS) entry which is preliminary data.</text>
</comment>
<sequence length="644" mass="71627">LVWLLWLKTHALAPQLAVYLTMQTFLMRILAAGLCLLLDAARVENTDDRNANKIDEDPFGDMLPPVGTNPVVGASRDGAVASINGVPETEAVVLQEERILASESLVDEQVEVNQEERMEVECVGMEHLREVTYYENEQEEADSEIRNIRSFQPTEAEHQCLPLHLRNKKLPSRLFSDHPEFVNPPPFPERLGEIVVEAVHHLEKGEPKHIVLEMAGCTSCENDRTRFVEWGGLLSIDESGQFRKMYRKGVNMMGFSVPKDNFGEWHARMGDRKPLVEGAEPAKSSHRYPRKWSADRVPAGEQKYVRTYKYKYSSFQFDETILGDVKTMAAEAATEHSTVDGAFVHEHEAEELKVLREIREQEKRIPFNHKLEQMHMNMYVCEERGAGLICPTTPAETILVHDSALAFDSAKSATFDELGKNSPNCFYGHCSAGERGLTMCSSCTSDRPCGSHSRTQPRGGIEQGTFNCLVERAYTDSGYVDVLPTKPGPTAGGFQSSGFLFRGSGSRAHVTGHINWHLSVPRAGHCEPFLQDVAYVGVGVDECDKCPGGEVDVDIGLVLLSCPLGHTKALGGAVAGQCRYVDHQNFAHRSTHGSYAISEDDRSGKGEGDDEWAFLNLAKMGKSRQTQFRMPALHRETPPLELVI</sequence>
<dbReference type="AlphaFoldDB" id="A0AA36ICB3"/>
<evidence type="ECO:0000313" key="2">
    <source>
        <dbReference type="Proteomes" id="UP001178507"/>
    </source>
</evidence>
<gene>
    <name evidence="1" type="ORF">EVOR1521_LOCUS11505</name>
</gene>
<keyword evidence="2" id="KW-1185">Reference proteome</keyword>
<dbReference type="Proteomes" id="UP001178507">
    <property type="component" value="Unassembled WGS sequence"/>
</dbReference>
<feature type="non-terminal residue" evidence="1">
    <location>
        <position position="644"/>
    </location>
</feature>
<name>A0AA36ICB3_9DINO</name>
<proteinExistence type="predicted"/>
<accession>A0AA36ICB3</accession>
<protein>
    <submittedName>
        <fullName evidence="1">Uncharacterized protein</fullName>
    </submittedName>
</protein>
<reference evidence="1" key="1">
    <citation type="submission" date="2023-08" db="EMBL/GenBank/DDBJ databases">
        <authorList>
            <person name="Chen Y."/>
            <person name="Shah S."/>
            <person name="Dougan E. K."/>
            <person name="Thang M."/>
            <person name="Chan C."/>
        </authorList>
    </citation>
    <scope>NUCLEOTIDE SEQUENCE</scope>
</reference>
<dbReference type="EMBL" id="CAUJNA010001139">
    <property type="protein sequence ID" value="CAJ1384697.1"/>
    <property type="molecule type" value="Genomic_DNA"/>
</dbReference>
<organism evidence="1 2">
    <name type="scientific">Effrenium voratum</name>
    <dbReference type="NCBI Taxonomy" id="2562239"/>
    <lineage>
        <taxon>Eukaryota</taxon>
        <taxon>Sar</taxon>
        <taxon>Alveolata</taxon>
        <taxon>Dinophyceae</taxon>
        <taxon>Suessiales</taxon>
        <taxon>Symbiodiniaceae</taxon>
        <taxon>Effrenium</taxon>
    </lineage>
</organism>